<dbReference type="Proteomes" id="UP001311232">
    <property type="component" value="Unassembled WGS sequence"/>
</dbReference>
<protein>
    <submittedName>
        <fullName evidence="2">Uncharacterized protein</fullName>
    </submittedName>
</protein>
<keyword evidence="3" id="KW-1185">Reference proteome</keyword>
<accession>A0AAV9RJX6</accession>
<evidence type="ECO:0000256" key="1">
    <source>
        <dbReference type="SAM" id="MobiDB-lite"/>
    </source>
</evidence>
<feature type="region of interest" description="Disordered" evidence="1">
    <location>
        <begin position="17"/>
        <end position="79"/>
    </location>
</feature>
<organism evidence="2 3">
    <name type="scientific">Crenichthys baileyi</name>
    <name type="common">White River springfish</name>
    <dbReference type="NCBI Taxonomy" id="28760"/>
    <lineage>
        <taxon>Eukaryota</taxon>
        <taxon>Metazoa</taxon>
        <taxon>Chordata</taxon>
        <taxon>Craniata</taxon>
        <taxon>Vertebrata</taxon>
        <taxon>Euteleostomi</taxon>
        <taxon>Actinopterygii</taxon>
        <taxon>Neopterygii</taxon>
        <taxon>Teleostei</taxon>
        <taxon>Neoteleostei</taxon>
        <taxon>Acanthomorphata</taxon>
        <taxon>Ovalentaria</taxon>
        <taxon>Atherinomorphae</taxon>
        <taxon>Cyprinodontiformes</taxon>
        <taxon>Goodeidae</taxon>
        <taxon>Crenichthys</taxon>
    </lineage>
</organism>
<proteinExistence type="predicted"/>
<name>A0AAV9RJX6_9TELE</name>
<reference evidence="2 3" key="1">
    <citation type="submission" date="2021-06" db="EMBL/GenBank/DDBJ databases">
        <authorList>
            <person name="Palmer J.M."/>
        </authorList>
    </citation>
    <scope>NUCLEOTIDE SEQUENCE [LARGE SCALE GENOMIC DNA]</scope>
    <source>
        <strain evidence="2 3">MEX-2019</strain>
        <tissue evidence="2">Muscle</tissue>
    </source>
</reference>
<gene>
    <name evidence="2" type="ORF">CRENBAI_013272</name>
</gene>
<feature type="compositionally biased region" description="Basic and acidic residues" evidence="1">
    <location>
        <begin position="28"/>
        <end position="72"/>
    </location>
</feature>
<dbReference type="EMBL" id="JAHHUM010001755">
    <property type="protein sequence ID" value="KAK5609271.1"/>
    <property type="molecule type" value="Genomic_DNA"/>
</dbReference>
<evidence type="ECO:0000313" key="3">
    <source>
        <dbReference type="Proteomes" id="UP001311232"/>
    </source>
</evidence>
<evidence type="ECO:0000313" key="2">
    <source>
        <dbReference type="EMBL" id="KAK5609271.1"/>
    </source>
</evidence>
<comment type="caution">
    <text evidence="2">The sequence shown here is derived from an EMBL/GenBank/DDBJ whole genome shotgun (WGS) entry which is preliminary data.</text>
</comment>
<sequence>MQSKGLRKIKLEIEEEETERWKLSGRGEISHGKSWTAERSRDGERSTGGIDRSEEEVRMEAGEEERNKHLENTRSLPSDQTLFPQLISAACGSPEHFLTS</sequence>
<dbReference type="AlphaFoldDB" id="A0AAV9RJX6"/>